<dbReference type="Proteomes" id="UP000295221">
    <property type="component" value="Unassembled WGS sequence"/>
</dbReference>
<evidence type="ECO:0000313" key="2">
    <source>
        <dbReference type="Proteomes" id="UP000295221"/>
    </source>
</evidence>
<evidence type="ECO:0000313" key="1">
    <source>
        <dbReference type="EMBL" id="TCO07912.1"/>
    </source>
</evidence>
<gene>
    <name evidence="1" type="ORF">EV194_10653</name>
</gene>
<evidence type="ECO:0008006" key="3">
    <source>
        <dbReference type="Google" id="ProtNLM"/>
    </source>
</evidence>
<dbReference type="AlphaFoldDB" id="A0A4R2GIZ8"/>
<organism evidence="1 2">
    <name type="scientific">Natronoflexus pectinivorans</name>
    <dbReference type="NCBI Taxonomy" id="682526"/>
    <lineage>
        <taxon>Bacteria</taxon>
        <taxon>Pseudomonadati</taxon>
        <taxon>Bacteroidota</taxon>
        <taxon>Bacteroidia</taxon>
        <taxon>Marinilabiliales</taxon>
        <taxon>Marinilabiliaceae</taxon>
        <taxon>Natronoflexus</taxon>
    </lineage>
</organism>
<accession>A0A4R2GIZ8</accession>
<proteinExistence type="predicted"/>
<dbReference type="EMBL" id="SLWK01000006">
    <property type="protein sequence ID" value="TCO07912.1"/>
    <property type="molecule type" value="Genomic_DNA"/>
</dbReference>
<comment type="caution">
    <text evidence="1">The sequence shown here is derived from an EMBL/GenBank/DDBJ whole genome shotgun (WGS) entry which is preliminary data.</text>
</comment>
<sequence>MTIMSFNLYGFDDMGDLSVLNGKIKIQPDNQNHWLMPDFYSAQMMRRAGFVSMGAGYHVLNFYEPTIFVGYMYQNLDKTRTTPVLSLKNSFNLVREHFYRDFNIRAGVSLNLNLSGNTYHEIPQHIKRRYFFKNDIYLAPFLGADWKIIKGNGLFRNGALFFEMVTLDSYMDEFINSSFVDFEDIWSLNIGVTFYLE</sequence>
<name>A0A4R2GIZ8_9BACT</name>
<reference evidence="1 2" key="1">
    <citation type="submission" date="2019-03" db="EMBL/GenBank/DDBJ databases">
        <title>Genomic Encyclopedia of Type Strains, Phase IV (KMG-IV): sequencing the most valuable type-strain genomes for metagenomic binning, comparative biology and taxonomic classification.</title>
        <authorList>
            <person name="Goeker M."/>
        </authorList>
    </citation>
    <scope>NUCLEOTIDE SEQUENCE [LARGE SCALE GENOMIC DNA]</scope>
    <source>
        <strain evidence="1 2">DSM 24179</strain>
    </source>
</reference>
<keyword evidence="2" id="KW-1185">Reference proteome</keyword>
<protein>
    <recommendedName>
        <fullName evidence="3">Outer membrane protein with beta-barrel domain</fullName>
    </recommendedName>
</protein>